<comment type="similarity">
    <text evidence="1">Belongs to the SIMIBI class G3E GTPase family. ArgK/MeaB subfamily.</text>
</comment>
<dbReference type="PANTHER" id="PTHR43087:SF1">
    <property type="entry name" value="LAO_AO TRANSPORT SYSTEM ATPASE"/>
    <property type="match status" value="1"/>
</dbReference>
<dbReference type="InterPro" id="IPR027417">
    <property type="entry name" value="P-loop_NTPase"/>
</dbReference>
<dbReference type="GO" id="GO:0005525">
    <property type="term" value="F:GTP binding"/>
    <property type="evidence" value="ECO:0007669"/>
    <property type="project" value="UniProtKB-KW"/>
</dbReference>
<dbReference type="Pfam" id="PF03308">
    <property type="entry name" value="MeaB"/>
    <property type="match status" value="1"/>
</dbReference>
<proteinExistence type="inferred from homology"/>
<gene>
    <name evidence="7" type="ORF">AVDCRST_MAG73-567</name>
</gene>
<dbReference type="PANTHER" id="PTHR43087">
    <property type="entry name" value="LYSINE/ARGININE/ORNITHINE TRANSPORT SYSTEM KINASE"/>
    <property type="match status" value="1"/>
</dbReference>
<keyword evidence="4" id="KW-0342">GTP-binding</keyword>
<keyword evidence="7" id="KW-0418">Kinase</keyword>
<accession>A0A6J4TLZ1</accession>
<feature type="domain" description="AAA+ ATPase" evidence="6">
    <location>
        <begin position="51"/>
        <end position="222"/>
    </location>
</feature>
<dbReference type="NCBIfam" id="TIGR00750">
    <property type="entry name" value="lao"/>
    <property type="match status" value="1"/>
</dbReference>
<dbReference type="Gene3D" id="3.40.50.300">
    <property type="entry name" value="P-loop containing nucleotide triphosphate hydrolases"/>
    <property type="match status" value="1"/>
</dbReference>
<keyword evidence="3" id="KW-0378">Hydrolase</keyword>
<evidence type="ECO:0000256" key="4">
    <source>
        <dbReference type="ARBA" id="ARBA00023134"/>
    </source>
</evidence>
<keyword evidence="2" id="KW-0547">Nucleotide-binding</keyword>
<dbReference type="GO" id="GO:0003924">
    <property type="term" value="F:GTPase activity"/>
    <property type="evidence" value="ECO:0007669"/>
    <property type="project" value="InterPro"/>
</dbReference>
<keyword evidence="7" id="KW-0808">Transferase</keyword>
<name>A0A6J4TLZ1_9BACT</name>
<dbReference type="SMART" id="SM00382">
    <property type="entry name" value="AAA"/>
    <property type="match status" value="1"/>
</dbReference>
<evidence type="ECO:0000256" key="5">
    <source>
        <dbReference type="ARBA" id="ARBA00023186"/>
    </source>
</evidence>
<keyword evidence="5" id="KW-0143">Chaperone</keyword>
<dbReference type="InterPro" id="IPR005129">
    <property type="entry name" value="GTPase_ArgK"/>
</dbReference>
<dbReference type="SUPFAM" id="SSF52540">
    <property type="entry name" value="P-loop containing nucleoside triphosphate hydrolases"/>
    <property type="match status" value="1"/>
</dbReference>
<organism evidence="7">
    <name type="scientific">uncultured Thermomicrobiales bacterium</name>
    <dbReference type="NCBI Taxonomy" id="1645740"/>
    <lineage>
        <taxon>Bacteria</taxon>
        <taxon>Pseudomonadati</taxon>
        <taxon>Thermomicrobiota</taxon>
        <taxon>Thermomicrobia</taxon>
        <taxon>Thermomicrobiales</taxon>
        <taxon>environmental samples</taxon>
    </lineage>
</organism>
<dbReference type="InterPro" id="IPR052040">
    <property type="entry name" value="GTPase/Isobutyryl-CoA_mutase"/>
</dbReference>
<evidence type="ECO:0000256" key="1">
    <source>
        <dbReference type="ARBA" id="ARBA00009625"/>
    </source>
</evidence>
<dbReference type="GO" id="GO:0016301">
    <property type="term" value="F:kinase activity"/>
    <property type="evidence" value="ECO:0007669"/>
    <property type="project" value="UniProtKB-KW"/>
</dbReference>
<dbReference type="EMBL" id="CADCWE010000031">
    <property type="protein sequence ID" value="CAA9525994.1"/>
    <property type="molecule type" value="Genomic_DNA"/>
</dbReference>
<evidence type="ECO:0000256" key="2">
    <source>
        <dbReference type="ARBA" id="ARBA00022741"/>
    </source>
</evidence>
<reference evidence="7" key="1">
    <citation type="submission" date="2020-02" db="EMBL/GenBank/DDBJ databases">
        <authorList>
            <person name="Meier V. D."/>
        </authorList>
    </citation>
    <scope>NUCLEOTIDE SEQUENCE</scope>
    <source>
        <strain evidence="7">AVDCRST_MAG73</strain>
    </source>
</reference>
<evidence type="ECO:0000313" key="7">
    <source>
        <dbReference type="EMBL" id="CAA9525994.1"/>
    </source>
</evidence>
<dbReference type="InterPro" id="IPR003593">
    <property type="entry name" value="AAA+_ATPase"/>
</dbReference>
<dbReference type="AlphaFoldDB" id="A0A6J4TLZ1"/>
<evidence type="ECO:0000256" key="3">
    <source>
        <dbReference type="ARBA" id="ARBA00022801"/>
    </source>
</evidence>
<protein>
    <submittedName>
        <fullName evidence="7">Putative periplasmic protein kinase ArgK and related GTPases of G3E family</fullName>
    </submittedName>
</protein>
<evidence type="ECO:0000259" key="6">
    <source>
        <dbReference type="SMART" id="SM00382"/>
    </source>
</evidence>
<sequence>MSDRSEAAGIALGERLLAGDRRTLARLLSHVEAEDAVGRAGLTRVYPATGRGHRIGVTGPPGAGKSTLVNAVIGVYRDLGRQVGVLAIDPSSPLTGGATLGDRIRMVDRYADEGVFIRSLASRGQRGGLARATIAAAHLLDAAGFDPILIETVGAGQDEVAIAAAAHSVVVVQVPGLGDDIQTIKAGILEIGDLLVVNKADRPGAEITARDLRRMLALGTGAKPWTPPVLLTSASTGQGVVELQGALDVHRSALETTPAGHGATGSAWDERVRGIAGGEVRALLRITLERWLDRGGRDGTVVAAIADVASRRRTATDAAEALVRGAVRDLDPAG</sequence>